<evidence type="ECO:0000256" key="1">
    <source>
        <dbReference type="SAM" id="MobiDB-lite"/>
    </source>
</evidence>
<dbReference type="EMBL" id="PP861117">
    <property type="protein sequence ID" value="XCH00446.1"/>
    <property type="molecule type" value="Genomic_DNA"/>
</dbReference>
<accession>A0AAU8EIM3</accession>
<feature type="compositionally biased region" description="Acidic residues" evidence="1">
    <location>
        <begin position="104"/>
        <end position="117"/>
    </location>
</feature>
<sequence>MNYKYPLYAPWYKVELGKKTWGHTLSNLFKMINVKDQDDGSFIIEWDENDPAESILNDWTKEDFIQFFQYAAKRDFDLSKDAEKSGEESGETSNISEATKEDYQDFWEGDDISEQEGDTYIQATNEDTFWEVPPLVEGDELSEDRDVSPPSNFPHFP</sequence>
<organism evidence="2">
    <name type="scientific">Synechococcus phage QB2</name>
    <dbReference type="NCBI Taxonomy" id="3159453"/>
    <lineage>
        <taxon>Viruses</taxon>
        <taxon>Duplodnaviria</taxon>
        <taxon>Heunggongvirae</taxon>
        <taxon>Uroviricota</taxon>
        <taxon>Caudoviricetes</taxon>
        <taxon>Pantevenvirales</taxon>
        <taxon>Kyanoviridae</taxon>
    </lineage>
</organism>
<protein>
    <submittedName>
        <fullName evidence="2">Uncharacterized protein</fullName>
    </submittedName>
</protein>
<proteinExistence type="predicted"/>
<feature type="region of interest" description="Disordered" evidence="1">
    <location>
        <begin position="80"/>
        <end position="157"/>
    </location>
</feature>
<reference evidence="2" key="1">
    <citation type="submission" date="2024-05" db="EMBL/GenBank/DDBJ databases">
        <authorList>
            <person name="Su C."/>
        </authorList>
    </citation>
    <scope>NUCLEOTIDE SEQUENCE</scope>
</reference>
<name>A0AAU8EIM3_9CAUD</name>
<evidence type="ECO:0000313" key="2">
    <source>
        <dbReference type="EMBL" id="XCH00446.1"/>
    </source>
</evidence>